<evidence type="ECO:0000256" key="1">
    <source>
        <dbReference type="SAM" id="MobiDB-lite"/>
    </source>
</evidence>
<dbReference type="Proteomes" id="UP001249851">
    <property type="component" value="Unassembled WGS sequence"/>
</dbReference>
<sequence length="340" mass="39438">MDQARKHLKDTDFYVYEDIPKLLYDSRKGQMKKLQKAREKGFTAYFSKAQPDKLAFTPCKNQEKWLADCKLCGFDTIDWGDASDDINKNWKNSTRSEVEMSEGCEVIPCAEKGSWEDTETFRPEKTNLVEMQEQFRLQPMLSESLNVGIRLGDMQYTLETEVFEELQDRRPIVIDPTLVRAAQLPDIHVLNEAKERGNDMKFLVQMCFRLEEGYTWKRCHDSTASEESEEFSVTRKKSCRKAAFSESESGSFGRGMLIFVEWEGYLVAPVVRANFREQSWPLKQAEIVKTCLDDAKRPHESTSGEELEEVSATRKKKPSSKPVLSELETDSERERERERC</sequence>
<gene>
    <name evidence="2" type="ORF">P5673_018673</name>
</gene>
<feature type="region of interest" description="Disordered" evidence="1">
    <location>
        <begin position="295"/>
        <end position="340"/>
    </location>
</feature>
<keyword evidence="3" id="KW-1185">Reference proteome</keyword>
<protein>
    <submittedName>
        <fullName evidence="2">Uncharacterized protein</fullName>
    </submittedName>
</protein>
<dbReference type="EMBL" id="JARQWQ010000042">
    <property type="protein sequence ID" value="KAK2559038.1"/>
    <property type="molecule type" value="Genomic_DNA"/>
</dbReference>
<proteinExistence type="predicted"/>
<dbReference type="AlphaFoldDB" id="A0AAD9V2P6"/>
<feature type="compositionally biased region" description="Basic and acidic residues" evidence="1">
    <location>
        <begin position="330"/>
        <end position="340"/>
    </location>
</feature>
<accession>A0AAD9V2P6</accession>
<evidence type="ECO:0000313" key="2">
    <source>
        <dbReference type="EMBL" id="KAK2559038.1"/>
    </source>
</evidence>
<evidence type="ECO:0000313" key="3">
    <source>
        <dbReference type="Proteomes" id="UP001249851"/>
    </source>
</evidence>
<reference evidence="2" key="1">
    <citation type="journal article" date="2023" name="G3 (Bethesda)">
        <title>Whole genome assembly and annotation of the endangered Caribbean coral Acropora cervicornis.</title>
        <authorList>
            <person name="Selwyn J.D."/>
            <person name="Vollmer S.V."/>
        </authorList>
    </citation>
    <scope>NUCLEOTIDE SEQUENCE</scope>
    <source>
        <strain evidence="2">K2</strain>
    </source>
</reference>
<comment type="caution">
    <text evidence="2">The sequence shown here is derived from an EMBL/GenBank/DDBJ whole genome shotgun (WGS) entry which is preliminary data.</text>
</comment>
<reference evidence="2" key="2">
    <citation type="journal article" date="2023" name="Science">
        <title>Genomic signatures of disease resistance in endangered staghorn corals.</title>
        <authorList>
            <person name="Vollmer S.V."/>
            <person name="Selwyn J.D."/>
            <person name="Despard B.A."/>
            <person name="Roesel C.L."/>
        </authorList>
    </citation>
    <scope>NUCLEOTIDE SEQUENCE</scope>
    <source>
        <strain evidence="2">K2</strain>
    </source>
</reference>
<name>A0AAD9V2P6_ACRCE</name>
<organism evidence="2 3">
    <name type="scientific">Acropora cervicornis</name>
    <name type="common">Staghorn coral</name>
    <dbReference type="NCBI Taxonomy" id="6130"/>
    <lineage>
        <taxon>Eukaryota</taxon>
        <taxon>Metazoa</taxon>
        <taxon>Cnidaria</taxon>
        <taxon>Anthozoa</taxon>
        <taxon>Hexacorallia</taxon>
        <taxon>Scleractinia</taxon>
        <taxon>Astrocoeniina</taxon>
        <taxon>Acroporidae</taxon>
        <taxon>Acropora</taxon>
    </lineage>
</organism>